<name>A0A345SW99_9ACTN</name>
<evidence type="ECO:0000313" key="2">
    <source>
        <dbReference type="Proteomes" id="UP000249340"/>
    </source>
</evidence>
<dbReference type="AlphaFoldDB" id="A0A345SW99"/>
<dbReference type="EMBL" id="CP031264">
    <property type="protein sequence ID" value="AXI78004.1"/>
    <property type="molecule type" value="Genomic_DNA"/>
</dbReference>
<protein>
    <submittedName>
        <fullName evidence="1">Uncharacterized protein</fullName>
    </submittedName>
</protein>
<keyword evidence="2" id="KW-1185">Reference proteome</keyword>
<reference evidence="2" key="1">
    <citation type="submission" date="2018-07" db="EMBL/GenBank/DDBJ databases">
        <title>Streptacidiphilus bronchialis DSM 106435 chromosome.</title>
        <authorList>
            <person name="Batra D."/>
            <person name="Gulvik C.A."/>
        </authorList>
    </citation>
    <scope>NUCLEOTIDE SEQUENCE [LARGE SCALE GENOMIC DNA]</scope>
    <source>
        <strain evidence="2">DSM 106435</strain>
    </source>
</reference>
<evidence type="ECO:0000313" key="1">
    <source>
        <dbReference type="EMBL" id="AXI78004.1"/>
    </source>
</evidence>
<dbReference type="KEGG" id="stri:C7M71_011720"/>
<proteinExistence type="predicted"/>
<gene>
    <name evidence="1" type="ORF">C7M71_011720</name>
</gene>
<dbReference type="Proteomes" id="UP000249340">
    <property type="component" value="Chromosome"/>
</dbReference>
<organism evidence="1 2">
    <name type="scientific">Peterkaempfera bronchialis</name>
    <dbReference type="NCBI Taxonomy" id="2126346"/>
    <lineage>
        <taxon>Bacteria</taxon>
        <taxon>Bacillati</taxon>
        <taxon>Actinomycetota</taxon>
        <taxon>Actinomycetes</taxon>
        <taxon>Kitasatosporales</taxon>
        <taxon>Streptomycetaceae</taxon>
        <taxon>Peterkaempfera</taxon>
    </lineage>
</organism>
<accession>A0A345SW99</accession>
<sequence length="85" mass="8924">MTSLRVAPALPAPALRAARTAPLLAGGLAPLPDRWSPFPASGAADWPPVHRWWARAGLAAGAVCLAALGESTGRLRRPRARLRGR</sequence>
<dbReference type="RefSeq" id="WP_111489804.1">
    <property type="nucleotide sequence ID" value="NZ_CP031264.1"/>
</dbReference>